<evidence type="ECO:0000256" key="2">
    <source>
        <dbReference type="ARBA" id="ARBA00008854"/>
    </source>
</evidence>
<sequence length="194" mass="21418">MILWLIIPLALVVIYLVFTYNQFVTIKESRLKNALQAIGNQLKRQADLIPNLVEVVKGYMKHEQAVFDKITAARQNVASALNSQEAQKLIDASSQMQAALNPIRVVLESTPEIKAAGPSTKLMDELRDTADKITYARQTLVDLTADYNRLVATVPSNLVAKIFGFQSLAGLKTPETGEYLEVTTAETKTPSVKL</sequence>
<evidence type="ECO:0000256" key="1">
    <source>
        <dbReference type="ARBA" id="ARBA00004167"/>
    </source>
</evidence>
<gene>
    <name evidence="6" type="ORF">COU97_00975</name>
</gene>
<proteinExistence type="inferred from homology"/>
<dbReference type="GO" id="GO:0016020">
    <property type="term" value="C:membrane"/>
    <property type="evidence" value="ECO:0007669"/>
    <property type="project" value="UniProtKB-SubCell"/>
</dbReference>
<organism evidence="6 7">
    <name type="scientific">Candidatus Shapirobacteria bacterium CG10_big_fil_rev_8_21_14_0_10_48_15</name>
    <dbReference type="NCBI Taxonomy" id="1974484"/>
    <lineage>
        <taxon>Bacteria</taxon>
        <taxon>Candidatus Shapironibacteriota</taxon>
    </lineage>
</organism>
<dbReference type="InterPro" id="IPR023353">
    <property type="entry name" value="LemA-like_dom_sf"/>
</dbReference>
<dbReference type="SUPFAM" id="SSF140478">
    <property type="entry name" value="LemA-like"/>
    <property type="match status" value="1"/>
</dbReference>
<dbReference type="PANTHER" id="PTHR34478">
    <property type="entry name" value="PROTEIN LEMA"/>
    <property type="match status" value="1"/>
</dbReference>
<comment type="similarity">
    <text evidence="2">Belongs to the LemA family.</text>
</comment>
<evidence type="ECO:0000256" key="4">
    <source>
        <dbReference type="ARBA" id="ARBA00022989"/>
    </source>
</evidence>
<dbReference type="Proteomes" id="UP000231579">
    <property type="component" value="Unassembled WGS sequence"/>
</dbReference>
<comment type="subcellular location">
    <subcellularLocation>
        <location evidence="1">Membrane</location>
        <topology evidence="1">Single-pass membrane protein</topology>
    </subcellularLocation>
</comment>
<protein>
    <recommendedName>
        <fullName evidence="8">LemA family protein</fullName>
    </recommendedName>
</protein>
<name>A0A2M8L7I8_9BACT</name>
<keyword evidence="4" id="KW-1133">Transmembrane helix</keyword>
<accession>A0A2M8L7I8</accession>
<dbReference type="EMBL" id="PFEM01000013">
    <property type="protein sequence ID" value="PJE70194.1"/>
    <property type="molecule type" value="Genomic_DNA"/>
</dbReference>
<dbReference type="Gene3D" id="1.20.1440.20">
    <property type="entry name" value="LemA-like domain"/>
    <property type="match status" value="1"/>
</dbReference>
<dbReference type="AlphaFoldDB" id="A0A2M8L7I8"/>
<evidence type="ECO:0008006" key="8">
    <source>
        <dbReference type="Google" id="ProtNLM"/>
    </source>
</evidence>
<dbReference type="Pfam" id="PF04011">
    <property type="entry name" value="LemA"/>
    <property type="match status" value="1"/>
</dbReference>
<evidence type="ECO:0000313" key="7">
    <source>
        <dbReference type="Proteomes" id="UP000231579"/>
    </source>
</evidence>
<evidence type="ECO:0000256" key="3">
    <source>
        <dbReference type="ARBA" id="ARBA00022692"/>
    </source>
</evidence>
<comment type="caution">
    <text evidence="6">The sequence shown here is derived from an EMBL/GenBank/DDBJ whole genome shotgun (WGS) entry which is preliminary data.</text>
</comment>
<evidence type="ECO:0000256" key="5">
    <source>
        <dbReference type="ARBA" id="ARBA00023136"/>
    </source>
</evidence>
<dbReference type="InterPro" id="IPR007156">
    <property type="entry name" value="MamQ_LemA"/>
</dbReference>
<keyword evidence="5" id="KW-0472">Membrane</keyword>
<keyword evidence="3" id="KW-0812">Transmembrane</keyword>
<dbReference type="PANTHER" id="PTHR34478:SF1">
    <property type="entry name" value="PROTEIN LEMA"/>
    <property type="match status" value="1"/>
</dbReference>
<reference evidence="7" key="1">
    <citation type="submission" date="2017-09" db="EMBL/GenBank/DDBJ databases">
        <title>Depth-based differentiation of microbial function through sediment-hosted aquifers and enrichment of novel symbionts in the deep terrestrial subsurface.</title>
        <authorList>
            <person name="Probst A.J."/>
            <person name="Ladd B."/>
            <person name="Jarett J.K."/>
            <person name="Geller-Mcgrath D.E."/>
            <person name="Sieber C.M.K."/>
            <person name="Emerson J.B."/>
            <person name="Anantharaman K."/>
            <person name="Thomas B.C."/>
            <person name="Malmstrom R."/>
            <person name="Stieglmeier M."/>
            <person name="Klingl A."/>
            <person name="Woyke T."/>
            <person name="Ryan C.M."/>
            <person name="Banfield J.F."/>
        </authorList>
    </citation>
    <scope>NUCLEOTIDE SEQUENCE [LARGE SCALE GENOMIC DNA]</scope>
</reference>
<evidence type="ECO:0000313" key="6">
    <source>
        <dbReference type="EMBL" id="PJE70194.1"/>
    </source>
</evidence>